<keyword evidence="5 7" id="KW-1133">Transmembrane helix</keyword>
<dbReference type="InterPro" id="IPR051447">
    <property type="entry name" value="Lipoprotein-release_system"/>
</dbReference>
<name>A0A4Y3QH19_MICTE</name>
<dbReference type="EMBL" id="BJML01000001">
    <property type="protein sequence ID" value="GEB44267.1"/>
    <property type="molecule type" value="Genomic_DNA"/>
</dbReference>
<keyword evidence="4 7" id="KW-0812">Transmembrane</keyword>
<feature type="transmembrane region" description="Helical" evidence="7">
    <location>
        <begin position="365"/>
        <end position="385"/>
    </location>
</feature>
<accession>A0A4Y3QH19</accession>
<protein>
    <recommendedName>
        <fullName evidence="12">ABC3 transporter permease protein domain-containing protein</fullName>
    </recommendedName>
</protein>
<feature type="domain" description="MacB-like periplasmic core" evidence="9">
    <location>
        <begin position="36"/>
        <end position="232"/>
    </location>
</feature>
<comment type="subcellular location">
    <subcellularLocation>
        <location evidence="1">Cell membrane</location>
        <topology evidence="1">Multi-pass membrane protein</topology>
    </subcellularLocation>
</comment>
<comment type="caution">
    <text evidence="10">The sequence shown here is derived from an EMBL/GenBank/DDBJ whole genome shotgun (WGS) entry which is preliminary data.</text>
</comment>
<evidence type="ECO:0000256" key="6">
    <source>
        <dbReference type="ARBA" id="ARBA00023136"/>
    </source>
</evidence>
<organism evidence="10 11">
    <name type="scientific">Microbacterium testaceum</name>
    <name type="common">Aureobacterium testaceum</name>
    <name type="synonym">Brevibacterium testaceum</name>
    <dbReference type="NCBI Taxonomy" id="2033"/>
    <lineage>
        <taxon>Bacteria</taxon>
        <taxon>Bacillati</taxon>
        <taxon>Actinomycetota</taxon>
        <taxon>Actinomycetes</taxon>
        <taxon>Micrococcales</taxon>
        <taxon>Microbacteriaceae</taxon>
        <taxon>Microbacterium</taxon>
    </lineage>
</organism>
<dbReference type="AlphaFoldDB" id="A0A4Y3QH19"/>
<dbReference type="Proteomes" id="UP000319525">
    <property type="component" value="Unassembled WGS sequence"/>
</dbReference>
<evidence type="ECO:0000313" key="11">
    <source>
        <dbReference type="Proteomes" id="UP000319525"/>
    </source>
</evidence>
<reference evidence="10 11" key="1">
    <citation type="submission" date="2019-06" db="EMBL/GenBank/DDBJ databases">
        <title>Whole genome shotgun sequence of Microbacterium testaceum NBRC 12675.</title>
        <authorList>
            <person name="Hosoyama A."/>
            <person name="Uohara A."/>
            <person name="Ohji S."/>
            <person name="Ichikawa N."/>
        </authorList>
    </citation>
    <scope>NUCLEOTIDE SEQUENCE [LARGE SCALE GENOMIC DNA]</scope>
    <source>
        <strain evidence="10 11">NBRC 12675</strain>
    </source>
</reference>
<dbReference type="InterPro" id="IPR025857">
    <property type="entry name" value="MacB_PCD"/>
</dbReference>
<feature type="transmembrane region" description="Helical" evidence="7">
    <location>
        <begin position="312"/>
        <end position="345"/>
    </location>
</feature>
<comment type="similarity">
    <text evidence="2">Belongs to the ABC-4 integral membrane protein family. LolC/E subfamily.</text>
</comment>
<evidence type="ECO:0000313" key="10">
    <source>
        <dbReference type="EMBL" id="GEB44267.1"/>
    </source>
</evidence>
<proteinExistence type="inferred from homology"/>
<evidence type="ECO:0000256" key="3">
    <source>
        <dbReference type="ARBA" id="ARBA00022475"/>
    </source>
</evidence>
<dbReference type="GO" id="GO:0044874">
    <property type="term" value="P:lipoprotein localization to outer membrane"/>
    <property type="evidence" value="ECO:0007669"/>
    <property type="project" value="TreeGrafter"/>
</dbReference>
<evidence type="ECO:0000256" key="1">
    <source>
        <dbReference type="ARBA" id="ARBA00004651"/>
    </source>
</evidence>
<feature type="transmembrane region" description="Helical" evidence="7">
    <location>
        <begin position="267"/>
        <end position="291"/>
    </location>
</feature>
<dbReference type="PANTHER" id="PTHR30489">
    <property type="entry name" value="LIPOPROTEIN-RELEASING SYSTEM TRANSMEMBRANE PROTEIN LOLE"/>
    <property type="match status" value="1"/>
</dbReference>
<dbReference type="Pfam" id="PF12704">
    <property type="entry name" value="MacB_PCD"/>
    <property type="match status" value="1"/>
</dbReference>
<evidence type="ECO:0000259" key="8">
    <source>
        <dbReference type="Pfam" id="PF02687"/>
    </source>
</evidence>
<gene>
    <name evidence="10" type="ORF">MTE01_02120</name>
</gene>
<dbReference type="RefSeq" id="WP_378712786.1">
    <property type="nucleotide sequence ID" value="NZ_JBHMAE010000001.1"/>
</dbReference>
<feature type="domain" description="ABC3 transporter permease C-terminal" evidence="8">
    <location>
        <begin position="269"/>
        <end position="395"/>
    </location>
</feature>
<keyword evidence="3" id="KW-1003">Cell membrane</keyword>
<evidence type="ECO:0000256" key="5">
    <source>
        <dbReference type="ARBA" id="ARBA00022989"/>
    </source>
</evidence>
<dbReference type="GO" id="GO:0098797">
    <property type="term" value="C:plasma membrane protein complex"/>
    <property type="evidence" value="ECO:0007669"/>
    <property type="project" value="TreeGrafter"/>
</dbReference>
<dbReference type="InterPro" id="IPR003838">
    <property type="entry name" value="ABC3_permease_C"/>
</dbReference>
<dbReference type="PANTHER" id="PTHR30489:SF0">
    <property type="entry name" value="LIPOPROTEIN-RELEASING SYSTEM TRANSMEMBRANE PROTEIN LOLE"/>
    <property type="match status" value="1"/>
</dbReference>
<evidence type="ECO:0000256" key="2">
    <source>
        <dbReference type="ARBA" id="ARBA00005236"/>
    </source>
</evidence>
<evidence type="ECO:0000256" key="7">
    <source>
        <dbReference type="SAM" id="Phobius"/>
    </source>
</evidence>
<dbReference type="Pfam" id="PF02687">
    <property type="entry name" value="FtsX"/>
    <property type="match status" value="1"/>
</dbReference>
<sequence length="402" mass="41922">MTARYILFMAFAMIRADRRTVRTFSSVAVATLGLLLSFAAINGMGTMMTQSAKDIISGDVSGFAPGYRYSMLNPATDVVSYLDDAGGQLVSDLRRSTGVTDVRPRITAGAQLSARGTDTGVVVVGSDTAAEGYVLLAGSAPRGAGEVCINQRQRDDLGLAVGDTLTLSVAGAPESNASTPVRVSCVYDNSRFGLFRSSFIVMDVAGVQQILQRPHALTQVLLTVAPGVDAAAETTALATRFPGVAFFTARDTAGLIFGIRAAQRTTMWALVGVMALICAVLVANVVAFALRRQRGEIATMRAMGFGANAVRAVYAAQTLIVGASMIAVGTIVSIVSVVICGVIGIPIGSGVQLFGERTLRPWLGIGDVAVTAAVMLIALLLGNVLSTRRMLRLSPVAIARDV</sequence>
<keyword evidence="6 7" id="KW-0472">Membrane</keyword>
<evidence type="ECO:0000259" key="9">
    <source>
        <dbReference type="Pfam" id="PF12704"/>
    </source>
</evidence>
<evidence type="ECO:0008006" key="12">
    <source>
        <dbReference type="Google" id="ProtNLM"/>
    </source>
</evidence>
<evidence type="ECO:0000256" key="4">
    <source>
        <dbReference type="ARBA" id="ARBA00022692"/>
    </source>
</evidence>